<organism evidence="6">
    <name type="scientific">Anisakis simplex</name>
    <name type="common">Herring worm</name>
    <dbReference type="NCBI Taxonomy" id="6269"/>
    <lineage>
        <taxon>Eukaryota</taxon>
        <taxon>Metazoa</taxon>
        <taxon>Ecdysozoa</taxon>
        <taxon>Nematoda</taxon>
        <taxon>Chromadorea</taxon>
        <taxon>Rhabditida</taxon>
        <taxon>Spirurina</taxon>
        <taxon>Ascaridomorpha</taxon>
        <taxon>Ascaridoidea</taxon>
        <taxon>Anisakidae</taxon>
        <taxon>Anisakis</taxon>
        <taxon>Anisakis simplex complex</taxon>
    </lineage>
</organism>
<dbReference type="GO" id="GO:0030036">
    <property type="term" value="P:actin cytoskeleton organization"/>
    <property type="evidence" value="ECO:0007669"/>
    <property type="project" value="InterPro"/>
</dbReference>
<gene>
    <name evidence="4" type="ORF">ASIM_LOCUS15495</name>
</gene>
<dbReference type="PROSITE" id="PS00019">
    <property type="entry name" value="ACTININ_1"/>
    <property type="match status" value="1"/>
</dbReference>
<dbReference type="InterPro" id="IPR001589">
    <property type="entry name" value="Actinin_actin-bd_CS"/>
</dbReference>
<sequence>MPSDPDVQVGAEWKITQQNTFTRWVNKQLKSIDLSITDLMSDFEDGLKLIRLVEVLSGRSLGRYSKRVIFRSQKLENNALALRFLEKEEHIKLVNIDSASIVDRNLKLIMGLIWSLIVHYSIANQVWELPLDDEQIGERSPKEKLMAWVRGKLPSDIRVSNFTSDWNSGIVLGALVCFVDEVIL</sequence>
<dbReference type="InterPro" id="IPR001715">
    <property type="entry name" value="CH_dom"/>
</dbReference>
<dbReference type="InterPro" id="IPR036872">
    <property type="entry name" value="CH_dom_sf"/>
</dbReference>
<dbReference type="GO" id="GO:0051015">
    <property type="term" value="F:actin filament binding"/>
    <property type="evidence" value="ECO:0007669"/>
    <property type="project" value="InterPro"/>
</dbReference>
<dbReference type="PROSITE" id="PS50021">
    <property type="entry name" value="CH"/>
    <property type="match status" value="1"/>
</dbReference>
<dbReference type="EMBL" id="UYRR01032366">
    <property type="protein sequence ID" value="VDK55359.1"/>
    <property type="molecule type" value="Genomic_DNA"/>
</dbReference>
<keyword evidence="1" id="KW-0677">Repeat</keyword>
<dbReference type="Pfam" id="PF00307">
    <property type="entry name" value="CH"/>
    <property type="match status" value="1"/>
</dbReference>
<protein>
    <submittedName>
        <fullName evidence="6">Filamin-related (inferred by orthology to a S. mansoni protein)</fullName>
    </submittedName>
</protein>
<evidence type="ECO:0000313" key="6">
    <source>
        <dbReference type="WBParaSite" id="ASIM_0001608801-mRNA-1"/>
    </source>
</evidence>
<keyword evidence="2" id="KW-0009">Actin-binding</keyword>
<evidence type="ECO:0000313" key="4">
    <source>
        <dbReference type="EMBL" id="VDK55359.1"/>
    </source>
</evidence>
<reference evidence="4 5" key="2">
    <citation type="submission" date="2018-11" db="EMBL/GenBank/DDBJ databases">
        <authorList>
            <consortium name="Pathogen Informatics"/>
        </authorList>
    </citation>
    <scope>NUCLEOTIDE SEQUENCE [LARGE SCALE GENOMIC DNA]</scope>
</reference>
<feature type="domain" description="Calponin-homology (CH)" evidence="3">
    <location>
        <begin position="15"/>
        <end position="121"/>
    </location>
</feature>
<dbReference type="OrthoDB" id="18740at2759"/>
<keyword evidence="5" id="KW-1185">Reference proteome</keyword>
<dbReference type="SMART" id="SM00033">
    <property type="entry name" value="CH"/>
    <property type="match status" value="1"/>
</dbReference>
<dbReference type="PANTHER" id="PTHR38537:SF8">
    <property type="entry name" value="FILAMIN-A"/>
    <property type="match status" value="1"/>
</dbReference>
<evidence type="ECO:0000256" key="1">
    <source>
        <dbReference type="ARBA" id="ARBA00022737"/>
    </source>
</evidence>
<evidence type="ECO:0000313" key="5">
    <source>
        <dbReference type="Proteomes" id="UP000267096"/>
    </source>
</evidence>
<dbReference type="InterPro" id="IPR044801">
    <property type="entry name" value="Filamin"/>
</dbReference>
<dbReference type="SUPFAM" id="SSF47576">
    <property type="entry name" value="Calponin-homology domain, CH-domain"/>
    <property type="match status" value="1"/>
</dbReference>
<proteinExistence type="predicted"/>
<accession>A0A0M3K547</accession>
<reference evidence="6" key="1">
    <citation type="submission" date="2017-02" db="UniProtKB">
        <authorList>
            <consortium name="WormBaseParasite"/>
        </authorList>
    </citation>
    <scope>IDENTIFICATION</scope>
</reference>
<evidence type="ECO:0000259" key="3">
    <source>
        <dbReference type="PROSITE" id="PS50021"/>
    </source>
</evidence>
<dbReference type="AlphaFoldDB" id="A0A0M3K547"/>
<evidence type="ECO:0000256" key="2">
    <source>
        <dbReference type="ARBA" id="ARBA00023203"/>
    </source>
</evidence>
<dbReference type="WBParaSite" id="ASIM_0001608801-mRNA-1">
    <property type="protein sequence ID" value="ASIM_0001608801-mRNA-1"/>
    <property type="gene ID" value="ASIM_0001608801"/>
</dbReference>
<dbReference type="FunFam" id="1.10.418.10:FF:000006">
    <property type="entry name" value="Filamin-B isoform A"/>
    <property type="match status" value="1"/>
</dbReference>
<dbReference type="PANTHER" id="PTHR38537">
    <property type="entry name" value="JITTERBUG, ISOFORM N"/>
    <property type="match status" value="1"/>
</dbReference>
<name>A0A0M3K547_ANISI</name>
<dbReference type="Gene3D" id="1.10.418.10">
    <property type="entry name" value="Calponin-like domain"/>
    <property type="match status" value="2"/>
</dbReference>
<dbReference type="Proteomes" id="UP000267096">
    <property type="component" value="Unassembled WGS sequence"/>
</dbReference>